<sequence>MGKTMENGRRNMPNIRARDEIAARRALKDEASASEHEVDSPSGSVEEYKGDDSQSYESGSGSNVEEWSGEAKSKDKEQENDDNQTPPLGNHTIRWGML</sequence>
<feature type="compositionally biased region" description="Polar residues" evidence="1">
    <location>
        <begin position="53"/>
        <end position="65"/>
    </location>
</feature>
<name>A0ABS8UXH2_DATST</name>
<feature type="non-terminal residue" evidence="2">
    <location>
        <position position="98"/>
    </location>
</feature>
<evidence type="ECO:0000313" key="3">
    <source>
        <dbReference type="Proteomes" id="UP000823775"/>
    </source>
</evidence>
<proteinExistence type="predicted"/>
<protein>
    <submittedName>
        <fullName evidence="2">Uncharacterized protein</fullName>
    </submittedName>
</protein>
<feature type="compositionally biased region" description="Basic and acidic residues" evidence="1">
    <location>
        <begin position="16"/>
        <end position="39"/>
    </location>
</feature>
<comment type="caution">
    <text evidence="2">The sequence shown here is derived from an EMBL/GenBank/DDBJ whole genome shotgun (WGS) entry which is preliminary data.</text>
</comment>
<keyword evidence="3" id="KW-1185">Reference proteome</keyword>
<organism evidence="2 3">
    <name type="scientific">Datura stramonium</name>
    <name type="common">Jimsonweed</name>
    <name type="synonym">Common thornapple</name>
    <dbReference type="NCBI Taxonomy" id="4076"/>
    <lineage>
        <taxon>Eukaryota</taxon>
        <taxon>Viridiplantae</taxon>
        <taxon>Streptophyta</taxon>
        <taxon>Embryophyta</taxon>
        <taxon>Tracheophyta</taxon>
        <taxon>Spermatophyta</taxon>
        <taxon>Magnoliopsida</taxon>
        <taxon>eudicotyledons</taxon>
        <taxon>Gunneridae</taxon>
        <taxon>Pentapetalae</taxon>
        <taxon>asterids</taxon>
        <taxon>lamiids</taxon>
        <taxon>Solanales</taxon>
        <taxon>Solanaceae</taxon>
        <taxon>Solanoideae</taxon>
        <taxon>Datureae</taxon>
        <taxon>Datura</taxon>
    </lineage>
</organism>
<dbReference type="EMBL" id="JACEIK010002823">
    <property type="protein sequence ID" value="MCD9639027.1"/>
    <property type="molecule type" value="Genomic_DNA"/>
</dbReference>
<accession>A0ABS8UXH2</accession>
<dbReference type="Proteomes" id="UP000823775">
    <property type="component" value="Unassembled WGS sequence"/>
</dbReference>
<gene>
    <name evidence="2" type="ORF">HAX54_023271</name>
</gene>
<feature type="region of interest" description="Disordered" evidence="1">
    <location>
        <begin position="1"/>
        <end position="98"/>
    </location>
</feature>
<evidence type="ECO:0000313" key="2">
    <source>
        <dbReference type="EMBL" id="MCD9639027.1"/>
    </source>
</evidence>
<evidence type="ECO:0000256" key="1">
    <source>
        <dbReference type="SAM" id="MobiDB-lite"/>
    </source>
</evidence>
<reference evidence="2 3" key="1">
    <citation type="journal article" date="2021" name="BMC Genomics">
        <title>Datura genome reveals duplications of psychoactive alkaloid biosynthetic genes and high mutation rate following tissue culture.</title>
        <authorList>
            <person name="Rajewski A."/>
            <person name="Carter-House D."/>
            <person name="Stajich J."/>
            <person name="Litt A."/>
        </authorList>
    </citation>
    <scope>NUCLEOTIDE SEQUENCE [LARGE SCALE GENOMIC DNA]</scope>
    <source>
        <strain evidence="2">AR-01</strain>
    </source>
</reference>